<name>X5E4A4_9BACT</name>
<evidence type="ECO:0000313" key="5">
    <source>
        <dbReference type="Proteomes" id="UP000181981"/>
    </source>
</evidence>
<dbReference type="EMBL" id="FOHT01000006">
    <property type="protein sequence ID" value="SET12673.1"/>
    <property type="molecule type" value="Genomic_DNA"/>
</dbReference>
<proteinExistence type="predicted"/>
<dbReference type="Proteomes" id="UP000023772">
    <property type="component" value="Chromosome"/>
</dbReference>
<reference evidence="3 5" key="2">
    <citation type="submission" date="2016-10" db="EMBL/GenBank/DDBJ databases">
        <authorList>
            <person name="de Groot N.N."/>
        </authorList>
    </citation>
    <scope>NUCLEOTIDE SEQUENCE [LARGE SCALE GENOMIC DNA]</scope>
    <source>
        <strain evidence="3 5">DSM 25947</strain>
    </source>
</reference>
<dbReference type="EMBL" id="CP007451">
    <property type="protein sequence ID" value="AHW61446.1"/>
    <property type="molecule type" value="Genomic_DNA"/>
</dbReference>
<sequence length="1087" mass="126224">MTSNPHSQLKDFQIATVDYVFQRFTDSENPCNRFLIADEVGLGKTLVARGIIHKFYDYHKSIELNQLKVIYICSNQSIANQNISRLNIEREKKHSLSQIHRINDLAVTNINHDGKSFLDIIALSPNTSFNISRGGGIVKERAIIYHILRKHPDFRPYKRKLKRIFQLDVKDENWEWWVNFVETQLRDEIVAKFNQKLDPTTDMYWALFKVCEDRFGKKEFADYRRLIGSLRRLLASICVSYLQPDLIIMDEFQRFKYLIDLDEDNDVKLITESLFTNDKIKILLLSATPYKMYVMQSEEDEGESHFEEFKFIVDFLLNDVIKRKQFEEAWKVYSNSLIHLQQGNWDFIRNEKNKVERLLKDVIARTERITVSDDRNTMLQPSKSDILWINQDDILSFISADSVALKLSNVNSPIEYCKSSAFPFSFMEGYQLQKIAQKEIEKGNGELKSALKKNSGSFLPVSKMDEYQKIGSPNAKLAYLLNDSLYNGGSDLLWIPPSLPYYDFEAPFAGNELFSKCLVFSSWIMVPKMIAALSSYECERLTIGDESAINNADDRSERKYFQTGSERNPKARLRFRIERNNYSTLSSYALLYPCITLSNLWKPAIKTTNLTNLISTLTTQIKSLISGISVKEFISEPNKKNDDRWALIYMLLLDRKNNLEQINHIKQCESEYNWDWLKGDSEVSVASEYYKKVFTEILFAERPKFIPAWELARGVRPENAIRNTLIQLRLGQPPADIAQKLAYLTISSPAICSYRLLNSFSRLEKDIDYISFFGAFQIADSFRKFFNVSENIAVVDKYAIKDKSYWENVLIYSASGNFQSMLDEFSNAMVDHNGLWNITVKNKLQKLITILSENIGLRTVSVAGHTYDSFVKDSKPNHFRCHFGVALSQSLDNEKNVIRSDNVRDAFNSPFRPFILATTSIGQEGLDFHLYCRKILHWNLPANPVDFEQREGRINRFKNLAIRQNLALKYRNKLEKIDSSNIWEQLFQLAIDHEKGNKSDLVPYWHVEPEHVFIERQVPTIPYSKEVKKLNNLLKTISVYRIALGQPRQEELVNHLIENLSAEEIENVQKEFLINLSPIANHKPTNN</sequence>
<dbReference type="AlphaFoldDB" id="X5E4A4"/>
<dbReference type="InterPro" id="IPR027417">
    <property type="entry name" value="P-loop_NTPase"/>
</dbReference>
<dbReference type="eggNOG" id="COG0553">
    <property type="taxonomic scope" value="Bacteria"/>
</dbReference>
<feature type="domain" description="Helicase ATP-binding" evidence="1">
    <location>
        <begin position="5"/>
        <end position="326"/>
    </location>
</feature>
<dbReference type="InterPro" id="IPR014001">
    <property type="entry name" value="Helicase_ATP-bd"/>
</dbReference>
<evidence type="ECO:0000313" key="3">
    <source>
        <dbReference type="EMBL" id="SET12673.1"/>
    </source>
</evidence>
<dbReference type="Proteomes" id="UP000181981">
    <property type="component" value="Unassembled WGS sequence"/>
</dbReference>
<gene>
    <name evidence="2" type="ORF">FH5T_01280</name>
    <name evidence="3" type="ORF">SAMN05444285_106100</name>
</gene>
<keyword evidence="4" id="KW-1185">Reference proteome</keyword>
<dbReference type="Gene3D" id="3.40.50.300">
    <property type="entry name" value="P-loop containing nucleotide triphosphate hydrolases"/>
    <property type="match status" value="2"/>
</dbReference>
<evidence type="ECO:0000313" key="2">
    <source>
        <dbReference type="EMBL" id="AHW61446.1"/>
    </source>
</evidence>
<dbReference type="OrthoDB" id="9814088at2"/>
<evidence type="ECO:0000259" key="1">
    <source>
        <dbReference type="SMART" id="SM00487"/>
    </source>
</evidence>
<dbReference type="SUPFAM" id="SSF52540">
    <property type="entry name" value="P-loop containing nucleoside triphosphate hydrolases"/>
    <property type="match status" value="2"/>
</dbReference>
<dbReference type="STRING" id="1168034.FH5T_01280"/>
<organism evidence="3 5">
    <name type="scientific">Draconibacterium orientale</name>
    <dbReference type="NCBI Taxonomy" id="1168034"/>
    <lineage>
        <taxon>Bacteria</taxon>
        <taxon>Pseudomonadati</taxon>
        <taxon>Bacteroidota</taxon>
        <taxon>Bacteroidia</taxon>
        <taxon>Marinilabiliales</taxon>
        <taxon>Prolixibacteraceae</taxon>
        <taxon>Draconibacterium</taxon>
    </lineage>
</organism>
<evidence type="ECO:0000313" key="4">
    <source>
        <dbReference type="Proteomes" id="UP000023772"/>
    </source>
</evidence>
<dbReference type="KEGG" id="dori:FH5T_01280"/>
<dbReference type="SMART" id="SM00487">
    <property type="entry name" value="DEXDc"/>
    <property type="match status" value="1"/>
</dbReference>
<dbReference type="RefSeq" id="WP_038554541.1">
    <property type="nucleotide sequence ID" value="NZ_FOHT01000006.1"/>
</dbReference>
<protein>
    <recommendedName>
        <fullName evidence="1">Helicase ATP-binding domain-containing protein</fullName>
    </recommendedName>
</protein>
<dbReference type="HOGENOM" id="CLU_287543_0_0_10"/>
<accession>X5E4A4</accession>
<reference evidence="2 4" key="1">
    <citation type="submission" date="2014-03" db="EMBL/GenBank/DDBJ databases">
        <title>Complete genome sequence of a deeply braunched marine Bacteroidia bacterium Draconibacterium orientale type strain FH5T.</title>
        <authorList>
            <person name="Li X."/>
            <person name="Wang X."/>
            <person name="Xie Z."/>
            <person name="Du Z."/>
            <person name="Chen G."/>
        </authorList>
    </citation>
    <scope>NUCLEOTIDE SEQUENCE [LARGE SCALE GENOMIC DNA]</scope>
    <source>
        <strain evidence="2 4">FH5</strain>
    </source>
</reference>